<feature type="region of interest" description="Disordered" evidence="4">
    <location>
        <begin position="1854"/>
        <end position="1882"/>
    </location>
</feature>
<evidence type="ECO:0000313" key="10">
    <source>
        <dbReference type="Proteomes" id="UP001303046"/>
    </source>
</evidence>
<dbReference type="Pfam" id="PF03564">
    <property type="entry name" value="DUF1759"/>
    <property type="match status" value="1"/>
</dbReference>
<feature type="domain" description="Integrase catalytic" evidence="8">
    <location>
        <begin position="1527"/>
        <end position="1715"/>
    </location>
</feature>
<dbReference type="InterPro" id="IPR043502">
    <property type="entry name" value="DNA/RNA_pol_sf"/>
</dbReference>
<feature type="region of interest" description="Disordered" evidence="4">
    <location>
        <begin position="415"/>
        <end position="450"/>
    </location>
</feature>
<feature type="transmembrane region" description="Helical" evidence="5">
    <location>
        <begin position="2101"/>
        <end position="2118"/>
    </location>
</feature>
<dbReference type="Pfam" id="PF18701">
    <property type="entry name" value="DUF5641"/>
    <property type="match status" value="1"/>
</dbReference>
<dbReference type="InterPro" id="IPR043128">
    <property type="entry name" value="Rev_trsase/Diguanyl_cyclase"/>
</dbReference>
<dbReference type="Gene3D" id="4.10.60.10">
    <property type="entry name" value="Zinc finger, CCHC-type"/>
    <property type="match status" value="1"/>
</dbReference>
<dbReference type="InterPro" id="IPR021109">
    <property type="entry name" value="Peptidase_aspartic_dom_sf"/>
</dbReference>
<sequence>MVGPASLRTKKALLTRYCNNLSRVIERIDSAHTAAQASSDDATSPPRIKASLFELDATAKLAADALNAFTAALDEIDELPEEQDKQANDYIDSSLSLIERARLMAIELDAKNIGDREENDERGWTEMMRPKLPPIPIPIFTGKLQEYTNFWTLFESNVDRQPLTNLQKFNYLLTALRGEPRELIKRYPITEANYTHAIQLLRDKYGDESKLIADLQSRLEMTKADNKSIYAQRRLLEQILPIVTQLEELGITLNGSYPTKKLLSKFSYTLQRQVLERCLLQNKKETDWIMRDVLSELDDLITTQEQISEMIDSIPNKCDDRSRDSHNNNRSKKFLMKNATTKPDPNACMFCGSTQHKSADCTRIPSIHQRRTYMQQHRRCLNCGKEGHFVKDCTSKGCRYCTGMKHHHTLCPQRHNLGETTDQTPPRARTNTNTPQNRPPVPNVPRNTKRHVKTAVATAQPVQTTDSSATYPDITDTAQHSPQDTSILQNSTVDALDNKVLLLTGVARVRDEARDDWKEVEILFDTGADQSFISSALAEELNLKCTKEKELTMYTFGSTDPKPTKCRHTTLDLWDNQGQKHPVRLCTTPVLTSKGQTTQLDHADLAFVAQHNIHLSKPTSNSTSIPQILLGCDQLWGLLDAPLPRFKLPSGLLLIPSKLGYLLTGKQHTFHGIEGQQNEVNISMITMVQAFTESEDEMSRWDRYWTMDSAGICEFTGTKNEEKTAVNEQVVMFFNNTIERRPDGYYVRLPYKDNHPPLPDNRQIALKRLQEVIRTLKSSPQLLQDYENTFHTQLEKGIIEQIPNNQPGIGPIVHYIPHQPVVTPHKETTKLRIVFDASSHYKECPSLNDILHQGPLVLPDLYAMLLRFRMLPYVAISDVEKAFLQVHLNEMDRDATRFIWVRDVDLPVTEDNIVTYRFTRVTFGLNVSPFLLAGTVTYHLHHVVENKELAKEIKDNLYVDNLILAARTPEDLAKKVVDSREIFQDMGMNLREFLANDVNLKDFISQEACAKAAVQKVLGIEWNATGDYLSMCCTLPFIGQVTKRIVARQIAAVYDPLGWLVPLLTQAKHFQQTLWKHKFEWDNILPASLQEQWQKITQNINGFARTFPRRFFTQPQDKDTCIAVFADASDIAMSTCAYLFDGKHSALVMAKCKLPSIKTTTTMPKMEMNALTMAARLTWSVYQAMKEPWPNMSASPPQIVILSDSQIALSWLTTSEEKASPGVLISNRIKEIRKITAALNDEGLTVRFAYVNTKDNPADAGTRGLNQEQLQDHPWWTGPDFLRTPINHWPTIFYPYDWQGTHETEELQPPTEAGTVSITMNSASTRLLQESCNDLIDAKRFSSFKKAKRVTAWALLFIKKLMRSLPQQSVDRIFQKIPELRTIQDTTILLGQHIKAARIALLRNHQSSFLSHYHKKLRNDTLRLYQDKDLLWRSQGRLQNSTLGADAKSPIFVAPNTPLSQLLIKDAHGDYHQGVEHTIATIRQTYWIPKIRQQVRKLVSKCVQCRRLNALPYPYPDMTDLPQQRVMRSRPFQHIGLDFFDLPSTHLEAGKTHGYGCIFTCMVTRLIHLEMVDSMSTEDFINALRRFVARRGVPDSITCDNAPSFLLGASILAGSPQGETLSSSIHNATSNQEIQWNHITPYAPWQGGFYERLIKSVKHALYKSLRGTNHRSGDHLRTILTEIEACLNSRPLTYQGDGQEDFSSIRPIDFLQKDLTLTLPTTHLTDPMTNDPDYHTPDEIRALQTRQEVIASLQSSCGATERFWTIWQKHYLTCLRETHRRTISSKRQGRETPTIGDVVLVSDPVIPRNEWKLARITDTRAGRDGEIREVELLTPARRKIRRPPNLLIPLEIQPATTPSHTTPGDHAVSDGTDEQIPTSHPYNLRPRRAVHYADEQVVTTTQTATVRRFPPKWFLFYIMIITLFTTSSTFANRDISMTCSNEGVLVHTSRNDPFEICADHHCQMITPVTNPFLVKFPPEVTLHDYLVSLKWNTGDQLATMETMCHRLNFCQQLDCWICSTVVFNPECWPMGAIVITALLLYVIVAILYVLLYVPMTMGKPIRIILIVLRRILLILASALIKLCMTLCRRMRRRRPQSHRDRLLAVLAITLAVSTYAIHACQQVNVLEHRSTVCNNYDGHESCSIYLNELLKINTFHREACLRLTRNATLIANVKLRWKGLYLHCEQESRIFTRAVELQRIDSKRCPHMGSCQGQKCAAIHHSSLIPELEEGNKYPGRTGCMESCGGPGCDCFFLSSGCLFYRVYAVPKNSKVYEIFRCTRWTEQVKLEVTIEDLSSSEGKRRYVLAITPNVPTEVPSMTVTMTAVTLPPLPNLSKEFVTDGRDVAIWNNPFTPDLLCASWRHARDMNCTLKDDCRCHAAENSVSCACPTKDILAYFKQLNLVLPVKTASWELSRRLNETVTAKISQMVSADFVVQFKTVIETANLLVTNNVCNIANSELEGCYYCAKGATAKVTCRSSTNTLGEVLCGRHAFVVPCAPTSPESNLYFHLDSARQLLNCSIRCGETVHYFVLSGILRYTSNFHAAMTDFIQGNTTAYHGFQLPDFHHILNVFMDWYKVLFVSILAVIFALLVSYLCLQSLGIRLMTLLLRGALTLVCYPQVMEFNSAPPSPNPIHSASTSCQLRSLQHDYEELLHALPQLPTPQQLVDQIARTVETLHRTMRSILHLDTQIEALRADDSSWQTRYWKHSMAAASVDKLRLELLLSRTTLTFLFSFPPLLVATRVISLEQWNAKLAEPRTDTEGDTLAMGLKDLENTISEQLGFLQHYSGLLRTIGESIAEDQFQDQQIEDEDNRFFENLIIRKLDNITHILRGSQLEHSATQTESAEDHRGAEAAETQDSGARRQESEEGREQRAIDDNAEFMEELQEEIRPDDVFVVVDEVVGAEVTEENAYHEEALAPKDTSETRRLNEEILRVLTEKRDLERRIHEMANEKTCPRRRFETGQIRNENETTMPCVFCGLIGVHYSDACDVYPDTRRRWRIIREAARCRVCLKKRCTGGHRCDKRTTKCRYCADYGHHPSLCFRPQRSEETRQQLEELKRRLRQSVQRLKLLRRQLHLLQDVE</sequence>
<dbReference type="Gene3D" id="2.60.40.3770">
    <property type="match status" value="1"/>
</dbReference>
<evidence type="ECO:0008006" key="11">
    <source>
        <dbReference type="Google" id="ProtNLM"/>
    </source>
</evidence>
<evidence type="ECO:0000313" key="9">
    <source>
        <dbReference type="EMBL" id="KAK6729969.1"/>
    </source>
</evidence>
<keyword evidence="2" id="KW-0479">Metal-binding</keyword>
<dbReference type="PROSITE" id="PS50994">
    <property type="entry name" value="INTEGRASE"/>
    <property type="match status" value="1"/>
</dbReference>
<dbReference type="InterPro" id="IPR008042">
    <property type="entry name" value="Retrotrans_Pao"/>
</dbReference>
<evidence type="ECO:0000256" key="2">
    <source>
        <dbReference type="PROSITE-ProRule" id="PRU00047"/>
    </source>
</evidence>
<comment type="caution">
    <text evidence="9">The sequence shown here is derived from an EMBL/GenBank/DDBJ whole genome shotgun (WGS) entry which is preliminary data.</text>
</comment>
<dbReference type="InterPro" id="IPR008737">
    <property type="entry name" value="DUF1758"/>
</dbReference>
<feature type="coiled-coil region" evidence="3">
    <location>
        <begin position="3048"/>
        <end position="3075"/>
    </location>
</feature>
<dbReference type="Gene3D" id="3.30.420.10">
    <property type="entry name" value="Ribonuclease H-like superfamily/Ribonuclease H"/>
    <property type="match status" value="1"/>
</dbReference>
<proteinExistence type="predicted"/>
<dbReference type="Gene3D" id="1.10.340.70">
    <property type="match status" value="1"/>
</dbReference>
<name>A0ABR1BUA4_NECAM</name>
<dbReference type="PANTHER" id="PTHR47331">
    <property type="entry name" value="PHD-TYPE DOMAIN-CONTAINING PROTEIN"/>
    <property type="match status" value="1"/>
</dbReference>
<dbReference type="CDD" id="cd00303">
    <property type="entry name" value="retropepsin_like"/>
    <property type="match status" value="1"/>
</dbReference>
<dbReference type="Pfam" id="PF05380">
    <property type="entry name" value="Peptidase_A17"/>
    <property type="match status" value="1"/>
</dbReference>
<evidence type="ECO:0000259" key="8">
    <source>
        <dbReference type="PROSITE" id="PS50994"/>
    </source>
</evidence>
<dbReference type="Gene3D" id="2.60.98.50">
    <property type="match status" value="1"/>
</dbReference>
<feature type="transmembrane region" description="Helical" evidence="5">
    <location>
        <begin position="1913"/>
        <end position="1931"/>
    </location>
</feature>
<keyword evidence="5" id="KW-0812">Transmembrane</keyword>
<keyword evidence="5" id="KW-1133">Transmembrane helix</keyword>
<accession>A0ABR1BUA4</accession>
<keyword evidence="10" id="KW-1185">Reference proteome</keyword>
<evidence type="ECO:0000256" key="5">
    <source>
        <dbReference type="SAM" id="Phobius"/>
    </source>
</evidence>
<dbReference type="InterPro" id="IPR000477">
    <property type="entry name" value="RT_dom"/>
</dbReference>
<keyword evidence="1" id="KW-0378">Hydrolase</keyword>
<dbReference type="Proteomes" id="UP001303046">
    <property type="component" value="Unassembled WGS sequence"/>
</dbReference>
<dbReference type="InterPro" id="IPR001995">
    <property type="entry name" value="Peptidase_A2_cat"/>
</dbReference>
<dbReference type="SMART" id="SM00343">
    <property type="entry name" value="ZnF_C2HC"/>
    <property type="match status" value="3"/>
</dbReference>
<dbReference type="EMBL" id="JAVFWL010000001">
    <property type="protein sequence ID" value="KAK6729969.1"/>
    <property type="molecule type" value="Genomic_DNA"/>
</dbReference>
<dbReference type="InterPro" id="IPR001584">
    <property type="entry name" value="Integrase_cat-core"/>
</dbReference>
<feature type="coiled-coil region" evidence="3">
    <location>
        <begin position="2925"/>
        <end position="2952"/>
    </location>
</feature>
<evidence type="ECO:0000256" key="3">
    <source>
        <dbReference type="SAM" id="Coils"/>
    </source>
</evidence>
<feature type="domain" description="CCHC-type" evidence="6">
    <location>
        <begin position="378"/>
        <end position="395"/>
    </location>
</feature>
<dbReference type="PROSITE" id="PS50158">
    <property type="entry name" value="ZF_CCHC"/>
    <property type="match status" value="1"/>
</dbReference>
<dbReference type="InterPro" id="IPR001878">
    <property type="entry name" value="Znf_CCHC"/>
</dbReference>
<dbReference type="PANTHER" id="PTHR47331:SF5">
    <property type="entry name" value="RIBONUCLEASE H"/>
    <property type="match status" value="1"/>
</dbReference>
<dbReference type="InterPro" id="IPR005312">
    <property type="entry name" value="DUF1759"/>
</dbReference>
<reference evidence="9 10" key="1">
    <citation type="submission" date="2023-08" db="EMBL/GenBank/DDBJ databases">
        <title>A Necator americanus chromosomal reference genome.</title>
        <authorList>
            <person name="Ilik V."/>
            <person name="Petrzelkova K.J."/>
            <person name="Pardy F."/>
            <person name="Fuh T."/>
            <person name="Niatou-Singa F.S."/>
            <person name="Gouil Q."/>
            <person name="Baker L."/>
            <person name="Ritchie M.E."/>
            <person name="Jex A.R."/>
            <person name="Gazzola D."/>
            <person name="Li H."/>
            <person name="Toshio Fujiwara R."/>
            <person name="Zhan B."/>
            <person name="Aroian R.V."/>
            <person name="Pafco B."/>
            <person name="Schwarz E.M."/>
        </authorList>
    </citation>
    <scope>NUCLEOTIDE SEQUENCE [LARGE SCALE GENOMIC DNA]</scope>
    <source>
        <strain evidence="9 10">Aroian</strain>
        <tissue evidence="9">Whole animal</tissue>
    </source>
</reference>
<feature type="transmembrane region" description="Helical" evidence="5">
    <location>
        <begin position="2032"/>
        <end position="2055"/>
    </location>
</feature>
<dbReference type="InterPro" id="IPR012337">
    <property type="entry name" value="RNaseH-like_sf"/>
</dbReference>
<dbReference type="Pfam" id="PF17921">
    <property type="entry name" value="Integrase_H2C2"/>
    <property type="match status" value="1"/>
</dbReference>
<feature type="transmembrane region" description="Helical" evidence="5">
    <location>
        <begin position="2574"/>
        <end position="2596"/>
    </location>
</feature>
<dbReference type="Gene3D" id="3.30.70.270">
    <property type="match status" value="1"/>
</dbReference>
<dbReference type="Pfam" id="PF00078">
    <property type="entry name" value="RVT_1"/>
    <property type="match status" value="1"/>
</dbReference>
<feature type="region of interest" description="Disordered" evidence="4">
    <location>
        <begin position="2835"/>
        <end position="2876"/>
    </location>
</feature>
<dbReference type="Pfam" id="PF05585">
    <property type="entry name" value="DUF1758"/>
    <property type="match status" value="1"/>
</dbReference>
<keyword evidence="2" id="KW-0863">Zinc-finger</keyword>
<keyword evidence="2" id="KW-0862">Zinc</keyword>
<dbReference type="InterPro" id="IPR036397">
    <property type="entry name" value="RNaseH_sf"/>
</dbReference>
<dbReference type="Gene3D" id="3.10.10.10">
    <property type="entry name" value="HIV Type 1 Reverse Transcriptase, subunit A, domain 1"/>
    <property type="match status" value="1"/>
</dbReference>
<feature type="transmembrane region" description="Helical" evidence="5">
    <location>
        <begin position="2061"/>
        <end position="2080"/>
    </location>
</feature>
<feature type="domain" description="Peptidase A2" evidence="7">
    <location>
        <begin position="520"/>
        <end position="534"/>
    </location>
</feature>
<organism evidence="9 10">
    <name type="scientific">Necator americanus</name>
    <name type="common">Human hookworm</name>
    <dbReference type="NCBI Taxonomy" id="51031"/>
    <lineage>
        <taxon>Eukaryota</taxon>
        <taxon>Metazoa</taxon>
        <taxon>Ecdysozoa</taxon>
        <taxon>Nematoda</taxon>
        <taxon>Chromadorea</taxon>
        <taxon>Rhabditida</taxon>
        <taxon>Rhabditina</taxon>
        <taxon>Rhabditomorpha</taxon>
        <taxon>Strongyloidea</taxon>
        <taxon>Ancylostomatidae</taxon>
        <taxon>Bunostominae</taxon>
        <taxon>Necator</taxon>
    </lineage>
</organism>
<dbReference type="PROSITE" id="PS50175">
    <property type="entry name" value="ASP_PROT_RETROV"/>
    <property type="match status" value="1"/>
</dbReference>
<dbReference type="InterPro" id="IPR041588">
    <property type="entry name" value="Integrase_H2C2"/>
</dbReference>
<dbReference type="InterPro" id="IPR009878">
    <property type="entry name" value="Phlebovirus_G2_fusion"/>
</dbReference>
<evidence type="ECO:0000256" key="4">
    <source>
        <dbReference type="SAM" id="MobiDB-lite"/>
    </source>
</evidence>
<dbReference type="InterPro" id="IPR040676">
    <property type="entry name" value="DUF5641"/>
</dbReference>
<dbReference type="Pfam" id="PF07245">
    <property type="entry name" value="Phlebovirus_G2"/>
    <property type="match status" value="1"/>
</dbReference>
<feature type="compositionally biased region" description="Low complexity" evidence="4">
    <location>
        <begin position="424"/>
        <end position="436"/>
    </location>
</feature>
<evidence type="ECO:0000259" key="6">
    <source>
        <dbReference type="PROSITE" id="PS50158"/>
    </source>
</evidence>
<feature type="compositionally biased region" description="Basic and acidic residues" evidence="4">
    <location>
        <begin position="2860"/>
        <end position="2876"/>
    </location>
</feature>
<keyword evidence="3" id="KW-0175">Coiled coil</keyword>
<dbReference type="Gene3D" id="2.40.70.10">
    <property type="entry name" value="Acid Proteases"/>
    <property type="match status" value="1"/>
</dbReference>
<keyword evidence="5" id="KW-0472">Membrane</keyword>
<dbReference type="SUPFAM" id="SSF56672">
    <property type="entry name" value="DNA/RNA polymerases"/>
    <property type="match status" value="1"/>
</dbReference>
<dbReference type="SUPFAM" id="SSF53098">
    <property type="entry name" value="Ribonuclease H-like"/>
    <property type="match status" value="1"/>
</dbReference>
<evidence type="ECO:0000259" key="7">
    <source>
        <dbReference type="PROSITE" id="PS50175"/>
    </source>
</evidence>
<gene>
    <name evidence="9" type="primary">Necator_chrI.g2928</name>
    <name evidence="9" type="ORF">RB195_006799</name>
</gene>
<evidence type="ECO:0000256" key="1">
    <source>
        <dbReference type="ARBA" id="ARBA00022801"/>
    </source>
</evidence>
<protein>
    <recommendedName>
        <fullName evidence="11">Zinc knuckle</fullName>
    </recommendedName>
</protein>